<reference evidence="2" key="1">
    <citation type="submission" date="2020-05" db="UniProtKB">
        <authorList>
            <consortium name="EnsemblMetazoa"/>
        </authorList>
    </citation>
    <scope>IDENTIFICATION</scope>
    <source>
        <strain evidence="2">SANGQUA</strain>
    </source>
</reference>
<feature type="compositionally biased region" description="Low complexity" evidence="1">
    <location>
        <begin position="62"/>
        <end position="73"/>
    </location>
</feature>
<feature type="region of interest" description="Disordered" evidence="1">
    <location>
        <begin position="41"/>
        <end position="83"/>
    </location>
</feature>
<feature type="compositionally biased region" description="Polar residues" evidence="1">
    <location>
        <begin position="50"/>
        <end position="61"/>
    </location>
</feature>
<evidence type="ECO:0000313" key="3">
    <source>
        <dbReference type="Proteomes" id="UP000076407"/>
    </source>
</evidence>
<name>A0A182XQM5_ANOQN</name>
<dbReference type="AlphaFoldDB" id="A0A182XQM5"/>
<protein>
    <submittedName>
        <fullName evidence="2">Uncharacterized protein</fullName>
    </submittedName>
</protein>
<proteinExistence type="predicted"/>
<sequence>MVSIMDVKSDRQACDNRVIVSQSAVSQKSIDLDISLRPIISPTDDRDTGSLASNNPNTNVKQSQQPCSSSVSSIATGSDTYNHDITDTDLAKKSMKLNLVSSSNNNKFAESSIHHGSIKAESSDTSAGASTSSVVTTTTAIIMKHRKLKDRSLSDEIGSPKSPAATTEVVDDRKALRDALYQGIFHRHRRTIFAVGSFLRMLKSRNSSYNTIRSSSEGEDDTK</sequence>
<evidence type="ECO:0000256" key="1">
    <source>
        <dbReference type="SAM" id="MobiDB-lite"/>
    </source>
</evidence>
<dbReference type="VEuPathDB" id="VectorBase:AQUA014162"/>
<accession>A0A182XQM5</accession>
<dbReference type="Proteomes" id="UP000076407">
    <property type="component" value="Unassembled WGS sequence"/>
</dbReference>
<evidence type="ECO:0000313" key="2">
    <source>
        <dbReference type="EnsemblMetazoa" id="AQUA014162-PA"/>
    </source>
</evidence>
<organism evidence="2 3">
    <name type="scientific">Anopheles quadriannulatus</name>
    <name type="common">Mosquito</name>
    <dbReference type="NCBI Taxonomy" id="34691"/>
    <lineage>
        <taxon>Eukaryota</taxon>
        <taxon>Metazoa</taxon>
        <taxon>Ecdysozoa</taxon>
        <taxon>Arthropoda</taxon>
        <taxon>Hexapoda</taxon>
        <taxon>Insecta</taxon>
        <taxon>Pterygota</taxon>
        <taxon>Neoptera</taxon>
        <taxon>Endopterygota</taxon>
        <taxon>Diptera</taxon>
        <taxon>Nematocera</taxon>
        <taxon>Culicoidea</taxon>
        <taxon>Culicidae</taxon>
        <taxon>Anophelinae</taxon>
        <taxon>Anopheles</taxon>
    </lineage>
</organism>
<dbReference type="EnsemblMetazoa" id="AQUA014162-RA">
    <property type="protein sequence ID" value="AQUA014162-PA"/>
    <property type="gene ID" value="AQUA014162"/>
</dbReference>
<keyword evidence="3" id="KW-1185">Reference proteome</keyword>